<dbReference type="AlphaFoldDB" id="A0A917ZXB8"/>
<evidence type="ECO:0000313" key="7">
    <source>
        <dbReference type="Proteomes" id="UP000641932"/>
    </source>
</evidence>
<dbReference type="RefSeq" id="WP_189134859.1">
    <property type="nucleotide sequence ID" value="NZ_BMMS01000032.1"/>
</dbReference>
<feature type="region of interest" description="Disordered" evidence="4">
    <location>
        <begin position="408"/>
        <end position="432"/>
    </location>
</feature>
<dbReference type="Pfam" id="PF01494">
    <property type="entry name" value="FAD_binding_3"/>
    <property type="match status" value="1"/>
</dbReference>
<dbReference type="GO" id="GO:0016709">
    <property type="term" value="F:oxidoreductase activity, acting on paired donors, with incorporation or reduction of molecular oxygen, NAD(P)H as one donor, and incorporation of one atom of oxygen"/>
    <property type="evidence" value="ECO:0007669"/>
    <property type="project" value="UniProtKB-ARBA"/>
</dbReference>
<reference evidence="6" key="2">
    <citation type="submission" date="2020-09" db="EMBL/GenBank/DDBJ databases">
        <authorList>
            <person name="Sun Q."/>
            <person name="Zhou Y."/>
        </authorList>
    </citation>
    <scope>NUCLEOTIDE SEQUENCE</scope>
    <source>
        <strain evidence="6">CGMCC 4.7201</strain>
    </source>
</reference>
<dbReference type="PRINTS" id="PR00420">
    <property type="entry name" value="RNGMNOXGNASE"/>
</dbReference>
<dbReference type="PANTHER" id="PTHR43004:SF19">
    <property type="entry name" value="BINDING MONOOXYGENASE, PUTATIVE (JCVI)-RELATED"/>
    <property type="match status" value="1"/>
</dbReference>
<feature type="domain" description="FAD-binding" evidence="5">
    <location>
        <begin position="5"/>
        <end position="361"/>
    </location>
</feature>
<dbReference type="InterPro" id="IPR036188">
    <property type="entry name" value="FAD/NAD-bd_sf"/>
</dbReference>
<evidence type="ECO:0000313" key="6">
    <source>
        <dbReference type="EMBL" id="GGO97304.1"/>
    </source>
</evidence>
<gene>
    <name evidence="6" type="ORF">GCM10012280_58840</name>
</gene>
<organism evidence="6 7">
    <name type="scientific">Wenjunlia tyrosinilytica</name>
    <dbReference type="NCBI Taxonomy" id="1544741"/>
    <lineage>
        <taxon>Bacteria</taxon>
        <taxon>Bacillati</taxon>
        <taxon>Actinomycetota</taxon>
        <taxon>Actinomycetes</taxon>
        <taxon>Kitasatosporales</taxon>
        <taxon>Streptomycetaceae</taxon>
        <taxon>Wenjunlia</taxon>
    </lineage>
</organism>
<comment type="cofactor">
    <cofactor evidence="1">
        <name>FAD</name>
        <dbReference type="ChEBI" id="CHEBI:57692"/>
    </cofactor>
</comment>
<dbReference type="GO" id="GO:0071949">
    <property type="term" value="F:FAD binding"/>
    <property type="evidence" value="ECO:0007669"/>
    <property type="project" value="InterPro"/>
</dbReference>
<sequence length="552" mass="59311">MPEEKTSVLIVGGGPTGLSAALFLTQHGVRPMLVERHPGSSVHPRARAVNPRTMELFSTVSGLEQEIQAHRSPIAGNSELVHVESLAGRELLRMERPTPDDIEQISPAQWIMIDQDRLEPILRRRAEAGGADIRFNTELSWWAEGPDGVEAVLRDRATGAERRLLADYLIAADGSRSPIRERLGVAQHGPGTISSVVSVPFTADLTGPLRGRRIVVCYVNQPGLHGTIIPIDNEKRWALGVSYAPERGESPADFTRERWVRLVREAVGVADLPVEVDSDQALSWEMAGRVCERFRLGRVLLAGDAAHVMPPSGAFGASTGIQDAHNLAWKLALVLRGVAGTGLLETYQTERRPVAGLTMRQAVQRFALRDGKKSYAGHGRDLIDERTMTLGYRYTSGALLPETEVDDDGAAAEGGACEDPRHPTGRPGTRAPHVVLRLDGEPVSILDRYGRGFVLATGEAGGAWRRAGGRVGEALAVPLATFGVGPRQELADPAGGWNAAYGVGPAGAVLVRPDGFIAWRSAAGAKDPERELGLVLRRLLHTDQVEGPAPAG</sequence>
<dbReference type="InterPro" id="IPR002938">
    <property type="entry name" value="FAD-bd"/>
</dbReference>
<reference evidence="6" key="1">
    <citation type="journal article" date="2014" name="Int. J. Syst. Evol. Microbiol.">
        <title>Complete genome sequence of Corynebacterium casei LMG S-19264T (=DSM 44701T), isolated from a smear-ripened cheese.</title>
        <authorList>
            <consortium name="US DOE Joint Genome Institute (JGI-PGF)"/>
            <person name="Walter F."/>
            <person name="Albersmeier A."/>
            <person name="Kalinowski J."/>
            <person name="Ruckert C."/>
        </authorList>
    </citation>
    <scope>NUCLEOTIDE SEQUENCE</scope>
    <source>
        <strain evidence="6">CGMCC 4.7201</strain>
    </source>
</reference>
<comment type="caution">
    <text evidence="6">The sequence shown here is derived from an EMBL/GenBank/DDBJ whole genome shotgun (WGS) entry which is preliminary data.</text>
</comment>
<evidence type="ECO:0000256" key="4">
    <source>
        <dbReference type="SAM" id="MobiDB-lite"/>
    </source>
</evidence>
<dbReference type="Proteomes" id="UP000641932">
    <property type="component" value="Unassembled WGS sequence"/>
</dbReference>
<dbReference type="Gene3D" id="3.40.30.120">
    <property type="match status" value="1"/>
</dbReference>
<dbReference type="SUPFAM" id="SSF51905">
    <property type="entry name" value="FAD/NAD(P)-binding domain"/>
    <property type="match status" value="1"/>
</dbReference>
<name>A0A917ZXB8_9ACTN</name>
<keyword evidence="3" id="KW-0274">FAD</keyword>
<evidence type="ECO:0000259" key="5">
    <source>
        <dbReference type="Pfam" id="PF01494"/>
    </source>
</evidence>
<evidence type="ECO:0000256" key="3">
    <source>
        <dbReference type="ARBA" id="ARBA00022827"/>
    </source>
</evidence>
<dbReference type="Gene3D" id="3.30.9.10">
    <property type="entry name" value="D-Amino Acid Oxidase, subunit A, domain 2"/>
    <property type="match status" value="1"/>
</dbReference>
<protein>
    <submittedName>
        <fullName evidence="6">FAD-dependent oxidoreductase</fullName>
    </submittedName>
</protein>
<evidence type="ECO:0000256" key="1">
    <source>
        <dbReference type="ARBA" id="ARBA00001974"/>
    </source>
</evidence>
<keyword evidence="2" id="KW-0285">Flavoprotein</keyword>
<dbReference type="EMBL" id="BMMS01000032">
    <property type="protein sequence ID" value="GGO97304.1"/>
    <property type="molecule type" value="Genomic_DNA"/>
</dbReference>
<proteinExistence type="predicted"/>
<dbReference type="Gene3D" id="3.50.50.60">
    <property type="entry name" value="FAD/NAD(P)-binding domain"/>
    <property type="match status" value="1"/>
</dbReference>
<keyword evidence="7" id="KW-1185">Reference proteome</keyword>
<dbReference type="PANTHER" id="PTHR43004">
    <property type="entry name" value="TRK SYSTEM POTASSIUM UPTAKE PROTEIN"/>
    <property type="match status" value="1"/>
</dbReference>
<evidence type="ECO:0000256" key="2">
    <source>
        <dbReference type="ARBA" id="ARBA00022630"/>
    </source>
</evidence>
<dbReference type="Pfam" id="PF21274">
    <property type="entry name" value="Rng_hyd_C"/>
    <property type="match status" value="1"/>
</dbReference>
<dbReference type="InterPro" id="IPR050641">
    <property type="entry name" value="RIFMO-like"/>
</dbReference>
<accession>A0A917ZXB8</accession>